<dbReference type="RefSeq" id="WP_269478931.1">
    <property type="nucleotide sequence ID" value="NZ_JAOSHN010000026.1"/>
</dbReference>
<keyword evidence="1" id="KW-0812">Transmembrane</keyword>
<proteinExistence type="predicted"/>
<comment type="caution">
    <text evidence="2">The sequence shown here is derived from an EMBL/GenBank/DDBJ whole genome shotgun (WGS) entry which is preliminary data.</text>
</comment>
<keyword evidence="1" id="KW-0472">Membrane</keyword>
<dbReference type="Proteomes" id="UP001065549">
    <property type="component" value="Unassembled WGS sequence"/>
</dbReference>
<dbReference type="EMBL" id="JAOSHN010000026">
    <property type="protein sequence ID" value="MCU7381065.1"/>
    <property type="molecule type" value="Genomic_DNA"/>
</dbReference>
<organism evidence="2 3">
    <name type="scientific">Hominibacterium faecale</name>
    <dbReference type="NCBI Taxonomy" id="2839743"/>
    <lineage>
        <taxon>Bacteria</taxon>
        <taxon>Bacillati</taxon>
        <taxon>Bacillota</taxon>
        <taxon>Clostridia</taxon>
        <taxon>Peptostreptococcales</taxon>
        <taxon>Anaerovoracaceae</taxon>
        <taxon>Hominibacterium</taxon>
    </lineage>
</organism>
<name>A0A9J6QZX8_9FIRM</name>
<evidence type="ECO:0000256" key="1">
    <source>
        <dbReference type="SAM" id="Phobius"/>
    </source>
</evidence>
<evidence type="ECO:0000313" key="2">
    <source>
        <dbReference type="EMBL" id="MCU7381065.1"/>
    </source>
</evidence>
<dbReference type="AlphaFoldDB" id="A0A9J6QZX8"/>
<reference evidence="2" key="1">
    <citation type="submission" date="2022-09" db="EMBL/GenBank/DDBJ databases">
        <title>Culturomic study of gut microbiota in children with autism spectrum disorder.</title>
        <authorList>
            <person name="Efimov B.A."/>
            <person name="Chaplin A.V."/>
            <person name="Sokolova S.R."/>
            <person name="Pikina A.P."/>
            <person name="Korzhanova M."/>
            <person name="Belova V."/>
            <person name="Korostin D."/>
        </authorList>
    </citation>
    <scope>NUCLEOTIDE SEQUENCE</scope>
    <source>
        <strain evidence="2">ASD5510</strain>
    </source>
</reference>
<evidence type="ECO:0000313" key="3">
    <source>
        <dbReference type="Proteomes" id="UP001065549"/>
    </source>
</evidence>
<feature type="transmembrane region" description="Helical" evidence="1">
    <location>
        <begin position="6"/>
        <end position="24"/>
    </location>
</feature>
<gene>
    <name evidence="2" type="ORF">OBO34_22375</name>
</gene>
<protein>
    <submittedName>
        <fullName evidence="2">Uncharacterized protein</fullName>
    </submittedName>
</protein>
<keyword evidence="3" id="KW-1185">Reference proteome</keyword>
<accession>A0A9J6QZX8</accession>
<sequence>METGLTAIFSIVTTIIAGVILHAIKSGQKKAQSREEDRDKREQLTLEAINASFCVNKELVSCVLDGKPANGELDEAYEYQRNVKHKIEDYAREKASRS</sequence>
<keyword evidence="1" id="KW-1133">Transmembrane helix</keyword>